<accession>A0A016SAE2</accession>
<dbReference type="PANTHER" id="PTHR47966">
    <property type="entry name" value="BETA-SITE APP-CLEAVING ENZYME, ISOFORM A-RELATED"/>
    <property type="match status" value="1"/>
</dbReference>
<dbReference type="InterPro" id="IPR033121">
    <property type="entry name" value="PEPTIDASE_A1"/>
</dbReference>
<organism evidence="3 4">
    <name type="scientific">Ancylostoma ceylanicum</name>
    <dbReference type="NCBI Taxonomy" id="53326"/>
    <lineage>
        <taxon>Eukaryota</taxon>
        <taxon>Metazoa</taxon>
        <taxon>Ecdysozoa</taxon>
        <taxon>Nematoda</taxon>
        <taxon>Chromadorea</taxon>
        <taxon>Rhabditida</taxon>
        <taxon>Rhabditina</taxon>
        <taxon>Rhabditomorpha</taxon>
        <taxon>Strongyloidea</taxon>
        <taxon>Ancylostomatidae</taxon>
        <taxon>Ancylostomatinae</taxon>
        <taxon>Ancylostoma</taxon>
    </lineage>
</organism>
<dbReference type="InterPro" id="IPR021109">
    <property type="entry name" value="Peptidase_aspartic_dom_sf"/>
</dbReference>
<dbReference type="EMBL" id="JARK01001596">
    <property type="protein sequence ID" value="EYB87570.1"/>
    <property type="molecule type" value="Genomic_DNA"/>
</dbReference>
<dbReference type="SUPFAM" id="SSF50630">
    <property type="entry name" value="Acid proteases"/>
    <property type="match status" value="1"/>
</dbReference>
<dbReference type="OrthoDB" id="5874963at2759"/>
<comment type="similarity">
    <text evidence="1">Belongs to the peptidase A1 family.</text>
</comment>
<evidence type="ECO:0000313" key="4">
    <source>
        <dbReference type="Proteomes" id="UP000024635"/>
    </source>
</evidence>
<dbReference type="InterPro" id="IPR001461">
    <property type="entry name" value="Aspartic_peptidase_A1"/>
</dbReference>
<feature type="domain" description="Peptidase A1" evidence="2">
    <location>
        <begin position="106"/>
        <end position="272"/>
    </location>
</feature>
<dbReference type="STRING" id="53326.A0A016SAE2"/>
<name>A0A016SAE2_9BILA</name>
<proteinExistence type="inferred from homology"/>
<dbReference type="Pfam" id="PF00026">
    <property type="entry name" value="Asp"/>
    <property type="match status" value="1"/>
</dbReference>
<evidence type="ECO:0000256" key="1">
    <source>
        <dbReference type="ARBA" id="ARBA00007447"/>
    </source>
</evidence>
<comment type="caution">
    <text evidence="3">The sequence shown here is derived from an EMBL/GenBank/DDBJ whole genome shotgun (WGS) entry which is preliminary data.</text>
</comment>
<protein>
    <recommendedName>
        <fullName evidence="2">Peptidase A1 domain-containing protein</fullName>
    </recommendedName>
</protein>
<keyword evidence="4" id="KW-1185">Reference proteome</keyword>
<dbReference type="GO" id="GO:0006508">
    <property type="term" value="P:proteolysis"/>
    <property type="evidence" value="ECO:0007669"/>
    <property type="project" value="InterPro"/>
</dbReference>
<dbReference type="PROSITE" id="PS51767">
    <property type="entry name" value="PEPTIDASE_A1"/>
    <property type="match status" value="1"/>
</dbReference>
<sequence>MVERCSGEPSSMLDMDGDLSTTIPWENIDKAKTRVVLAFLTLLGCTLCAVHKMPLRKIAPEMMKMLRNGTWAKYIHDMQKQRQQVLRTDGGDDYEHDIISYSDIEYLAEITIGTPEQTFLVLLDTSTWDPWVPEKSCYKQPDKPSDCQSSHCDIGLICDVFCAEQSCCTLISNDTTQNPCRRKRRFDMRKSSTYAEMRSNFTTRRKRYVEGFYGRGFLRFVNSFQAHFDGVIGLGFVFASPLLRAIMMGLLDQPIFTVFLKRTRRGLQCSTM</sequence>
<gene>
    <name evidence="3" type="primary">Acey_s0260.g518</name>
    <name evidence="3" type="ORF">Y032_0260g518</name>
</gene>
<evidence type="ECO:0000313" key="3">
    <source>
        <dbReference type="EMBL" id="EYB87570.1"/>
    </source>
</evidence>
<dbReference type="GO" id="GO:0004190">
    <property type="term" value="F:aspartic-type endopeptidase activity"/>
    <property type="evidence" value="ECO:0007669"/>
    <property type="project" value="InterPro"/>
</dbReference>
<dbReference type="Gene3D" id="2.40.70.10">
    <property type="entry name" value="Acid Proteases"/>
    <property type="match status" value="1"/>
</dbReference>
<evidence type="ECO:0000259" key="2">
    <source>
        <dbReference type="PROSITE" id="PS51767"/>
    </source>
</evidence>
<dbReference type="GO" id="GO:0005764">
    <property type="term" value="C:lysosome"/>
    <property type="evidence" value="ECO:0007669"/>
    <property type="project" value="TreeGrafter"/>
</dbReference>
<dbReference type="Proteomes" id="UP000024635">
    <property type="component" value="Unassembled WGS sequence"/>
</dbReference>
<dbReference type="AlphaFoldDB" id="A0A016SAE2"/>
<dbReference type="PANTHER" id="PTHR47966:SF45">
    <property type="entry name" value="PEPTIDASE A1 DOMAIN-CONTAINING PROTEIN"/>
    <property type="match status" value="1"/>
</dbReference>
<reference evidence="4" key="1">
    <citation type="journal article" date="2015" name="Nat. Genet.">
        <title>The genome and transcriptome of the zoonotic hookworm Ancylostoma ceylanicum identify infection-specific gene families.</title>
        <authorList>
            <person name="Schwarz E.M."/>
            <person name="Hu Y."/>
            <person name="Antoshechkin I."/>
            <person name="Miller M.M."/>
            <person name="Sternberg P.W."/>
            <person name="Aroian R.V."/>
        </authorList>
    </citation>
    <scope>NUCLEOTIDE SEQUENCE</scope>
    <source>
        <strain evidence="4">HY135</strain>
    </source>
</reference>